<dbReference type="EMBL" id="JAQIZT010000006">
    <property type="protein sequence ID" value="KAJ6992547.1"/>
    <property type="molecule type" value="Genomic_DNA"/>
</dbReference>
<organism evidence="1 2">
    <name type="scientific">Populus alba x Populus x berolinensis</name>
    <dbReference type="NCBI Taxonomy" id="444605"/>
    <lineage>
        <taxon>Eukaryota</taxon>
        <taxon>Viridiplantae</taxon>
        <taxon>Streptophyta</taxon>
        <taxon>Embryophyta</taxon>
        <taxon>Tracheophyta</taxon>
        <taxon>Spermatophyta</taxon>
        <taxon>Magnoliopsida</taxon>
        <taxon>eudicotyledons</taxon>
        <taxon>Gunneridae</taxon>
        <taxon>Pentapetalae</taxon>
        <taxon>rosids</taxon>
        <taxon>fabids</taxon>
        <taxon>Malpighiales</taxon>
        <taxon>Salicaceae</taxon>
        <taxon>Saliceae</taxon>
        <taxon>Populus</taxon>
    </lineage>
</organism>
<keyword evidence="2" id="KW-1185">Reference proteome</keyword>
<accession>A0AAD6QLH6</accession>
<evidence type="ECO:0000313" key="1">
    <source>
        <dbReference type="EMBL" id="KAJ6992547.1"/>
    </source>
</evidence>
<comment type="caution">
    <text evidence="1">The sequence shown here is derived from an EMBL/GenBank/DDBJ whole genome shotgun (WGS) entry which is preliminary data.</text>
</comment>
<sequence length="32" mass="3689">MVRVSASIFPVRPIQMLRNIRLHQSLLNASQL</sequence>
<reference evidence="1" key="1">
    <citation type="journal article" date="2023" name="Mol. Ecol. Resour.">
        <title>Chromosome-level genome assembly of a triploid poplar Populus alba 'Berolinensis'.</title>
        <authorList>
            <person name="Chen S."/>
            <person name="Yu Y."/>
            <person name="Wang X."/>
            <person name="Wang S."/>
            <person name="Zhang T."/>
            <person name="Zhou Y."/>
            <person name="He R."/>
            <person name="Meng N."/>
            <person name="Wang Y."/>
            <person name="Liu W."/>
            <person name="Liu Z."/>
            <person name="Liu J."/>
            <person name="Guo Q."/>
            <person name="Huang H."/>
            <person name="Sederoff R.R."/>
            <person name="Wang G."/>
            <person name="Qu G."/>
            <person name="Chen S."/>
        </authorList>
    </citation>
    <scope>NUCLEOTIDE SEQUENCE</scope>
    <source>
        <strain evidence="1">SC-2020</strain>
    </source>
</reference>
<proteinExistence type="predicted"/>
<gene>
    <name evidence="1" type="ORF">NC653_015824</name>
</gene>
<name>A0AAD6QLH6_9ROSI</name>
<dbReference type="Proteomes" id="UP001164929">
    <property type="component" value="Chromosome 6"/>
</dbReference>
<protein>
    <submittedName>
        <fullName evidence="1">Uncharacterized protein</fullName>
    </submittedName>
</protein>
<dbReference type="AlphaFoldDB" id="A0AAD6QLH6"/>
<evidence type="ECO:0000313" key="2">
    <source>
        <dbReference type="Proteomes" id="UP001164929"/>
    </source>
</evidence>